<feature type="region of interest" description="Disordered" evidence="1">
    <location>
        <begin position="28"/>
        <end position="54"/>
    </location>
</feature>
<evidence type="ECO:0000256" key="1">
    <source>
        <dbReference type="SAM" id="MobiDB-lite"/>
    </source>
</evidence>
<comment type="caution">
    <text evidence="2">The sequence shown here is derived from an EMBL/GenBank/DDBJ whole genome shotgun (WGS) entry which is preliminary data.</text>
</comment>
<evidence type="ECO:0000313" key="2">
    <source>
        <dbReference type="EMBL" id="MCI68773.1"/>
    </source>
</evidence>
<accession>A0A392U5H4</accession>
<proteinExistence type="predicted"/>
<organism evidence="2 3">
    <name type="scientific">Trifolium medium</name>
    <dbReference type="NCBI Taxonomy" id="97028"/>
    <lineage>
        <taxon>Eukaryota</taxon>
        <taxon>Viridiplantae</taxon>
        <taxon>Streptophyta</taxon>
        <taxon>Embryophyta</taxon>
        <taxon>Tracheophyta</taxon>
        <taxon>Spermatophyta</taxon>
        <taxon>Magnoliopsida</taxon>
        <taxon>eudicotyledons</taxon>
        <taxon>Gunneridae</taxon>
        <taxon>Pentapetalae</taxon>
        <taxon>rosids</taxon>
        <taxon>fabids</taxon>
        <taxon>Fabales</taxon>
        <taxon>Fabaceae</taxon>
        <taxon>Papilionoideae</taxon>
        <taxon>50 kb inversion clade</taxon>
        <taxon>NPAAA clade</taxon>
        <taxon>Hologalegina</taxon>
        <taxon>IRL clade</taxon>
        <taxon>Trifolieae</taxon>
        <taxon>Trifolium</taxon>
    </lineage>
</organism>
<dbReference type="AlphaFoldDB" id="A0A392U5H4"/>
<keyword evidence="3" id="KW-1185">Reference proteome</keyword>
<feature type="non-terminal residue" evidence="2">
    <location>
        <position position="54"/>
    </location>
</feature>
<evidence type="ECO:0000313" key="3">
    <source>
        <dbReference type="Proteomes" id="UP000265520"/>
    </source>
</evidence>
<protein>
    <submittedName>
        <fullName evidence="2">Uncharacterized protein</fullName>
    </submittedName>
</protein>
<reference evidence="2 3" key="1">
    <citation type="journal article" date="2018" name="Front. Plant Sci.">
        <title>Red Clover (Trifolium pratense) and Zigzag Clover (T. medium) - A Picture of Genomic Similarities and Differences.</title>
        <authorList>
            <person name="Dluhosova J."/>
            <person name="Istvanek J."/>
            <person name="Nedelnik J."/>
            <person name="Repkova J."/>
        </authorList>
    </citation>
    <scope>NUCLEOTIDE SEQUENCE [LARGE SCALE GENOMIC DNA]</scope>
    <source>
        <strain evidence="3">cv. 10/8</strain>
        <tissue evidence="2">Leaf</tissue>
    </source>
</reference>
<dbReference type="Proteomes" id="UP000265520">
    <property type="component" value="Unassembled WGS sequence"/>
</dbReference>
<sequence>MPPSPEPSDELLKIDHTPLYKISIASQAPALDPPPKPLDKNLTSVTGIADLEDK</sequence>
<name>A0A392U5H4_9FABA</name>
<dbReference type="EMBL" id="LXQA010742754">
    <property type="protein sequence ID" value="MCI68773.1"/>
    <property type="molecule type" value="Genomic_DNA"/>
</dbReference>